<sequence>MSTQITPQKRRESEPNLLAEIAESSSKKLSQWVILSITIIISSIIVLLLDIKNPQKTVPASSVRLPVLLSRLKQRRLLPTSKRSMQRLPLDFRIHLSQLVTGIFDYVLGYDSQLYLLPNVLKF</sequence>
<dbReference type="Proteomes" id="UP000663671">
    <property type="component" value="Chromosome 7"/>
</dbReference>
<proteinExistence type="predicted"/>
<keyword evidence="1" id="KW-0812">Transmembrane</keyword>
<dbReference type="AlphaFoldDB" id="A0A8A1M7H5"/>
<evidence type="ECO:0000256" key="1">
    <source>
        <dbReference type="SAM" id="Phobius"/>
    </source>
</evidence>
<reference evidence="2" key="1">
    <citation type="submission" date="2021-01" db="EMBL/GenBank/DDBJ databases">
        <title>Chromosome-level genome assembly of a human fungal pathogen reveals clustering of transcriptionally co-regulated genes.</title>
        <authorList>
            <person name="Voorhies M."/>
            <person name="Cohen S."/>
            <person name="Shea T.P."/>
            <person name="Petrus S."/>
            <person name="Munoz J.F."/>
            <person name="Poplawski S."/>
            <person name="Goldman W.E."/>
            <person name="Michael T."/>
            <person name="Cuomo C.A."/>
            <person name="Sil A."/>
            <person name="Beyhan S."/>
        </authorList>
    </citation>
    <scope>NUCLEOTIDE SEQUENCE</scope>
    <source>
        <strain evidence="2">WU24</strain>
    </source>
</reference>
<protein>
    <submittedName>
        <fullName evidence="2">Uncharacterized protein</fullName>
    </submittedName>
</protein>
<keyword evidence="1" id="KW-1133">Transmembrane helix</keyword>
<organism evidence="2 3">
    <name type="scientific">Ajellomyces capsulatus</name>
    <name type="common">Darling's disease fungus</name>
    <name type="synonym">Histoplasma capsulatum</name>
    <dbReference type="NCBI Taxonomy" id="5037"/>
    <lineage>
        <taxon>Eukaryota</taxon>
        <taxon>Fungi</taxon>
        <taxon>Dikarya</taxon>
        <taxon>Ascomycota</taxon>
        <taxon>Pezizomycotina</taxon>
        <taxon>Eurotiomycetes</taxon>
        <taxon>Eurotiomycetidae</taxon>
        <taxon>Onygenales</taxon>
        <taxon>Ajellomycetaceae</taxon>
        <taxon>Histoplasma</taxon>
    </lineage>
</organism>
<accession>A0A8A1M7H5</accession>
<feature type="transmembrane region" description="Helical" evidence="1">
    <location>
        <begin position="29"/>
        <end position="49"/>
    </location>
</feature>
<dbReference type="OrthoDB" id="10568964at2759"/>
<name>A0A8A1M7H5_AJECA</name>
<keyword evidence="1" id="KW-0472">Membrane</keyword>
<gene>
    <name evidence="2" type="ORF">I7I51_02195</name>
</gene>
<dbReference type="VEuPathDB" id="FungiDB:I7I51_02195"/>
<evidence type="ECO:0000313" key="3">
    <source>
        <dbReference type="Proteomes" id="UP000663671"/>
    </source>
</evidence>
<dbReference type="EMBL" id="CP069112">
    <property type="protein sequence ID" value="QSS62458.1"/>
    <property type="molecule type" value="Genomic_DNA"/>
</dbReference>
<evidence type="ECO:0000313" key="2">
    <source>
        <dbReference type="EMBL" id="QSS62458.1"/>
    </source>
</evidence>